<dbReference type="RefSeq" id="WP_113667252.1">
    <property type="nucleotide sequence ID" value="NZ_QNVY02000011.1"/>
</dbReference>
<dbReference type="Proteomes" id="UP000253235">
    <property type="component" value="Unassembled WGS sequence"/>
</dbReference>
<dbReference type="AlphaFoldDB" id="A0A482TKW7"/>
<dbReference type="PROSITE" id="PS51257">
    <property type="entry name" value="PROKAR_LIPOPROTEIN"/>
    <property type="match status" value="1"/>
</dbReference>
<accession>A0A482TKW7</accession>
<evidence type="ECO:0000313" key="1">
    <source>
        <dbReference type="EMBL" id="RYJ50569.1"/>
    </source>
</evidence>
<keyword evidence="2" id="KW-1185">Reference proteome</keyword>
<name>A0A482TKW7_9FLAO</name>
<evidence type="ECO:0000313" key="2">
    <source>
        <dbReference type="Proteomes" id="UP000253235"/>
    </source>
</evidence>
<dbReference type="OrthoDB" id="1340733at2"/>
<sequence>MKKLLILTIFLSIVSCNGQEKEAKDLVKKANDFFMKSNQDESIKIDSCLVLVDKAIEIDESYFNAYYTKSKFLTWKKDIKESIKNNAKMIELRPQQPLWKIQRGLFFDIDGNKTEAEKNYKIGLSEYENLLKTELKNNFNFRMEYLSALETKGELKKAELELKNISRDFPDNEILKVYKTEYKFKTKAELIALWHNGTDN</sequence>
<protein>
    <recommendedName>
        <fullName evidence="3">Tetratricopeptide repeat protein</fullName>
    </recommendedName>
</protein>
<proteinExistence type="predicted"/>
<comment type="caution">
    <text evidence="1">The sequence shown here is derived from an EMBL/GenBank/DDBJ whole genome shotgun (WGS) entry which is preliminary data.</text>
</comment>
<evidence type="ECO:0008006" key="3">
    <source>
        <dbReference type="Google" id="ProtNLM"/>
    </source>
</evidence>
<gene>
    <name evidence="1" type="ORF">DR871_016270</name>
</gene>
<dbReference type="SUPFAM" id="SSF48452">
    <property type="entry name" value="TPR-like"/>
    <property type="match status" value="1"/>
</dbReference>
<dbReference type="InterPro" id="IPR011990">
    <property type="entry name" value="TPR-like_helical_dom_sf"/>
</dbReference>
<dbReference type="Gene3D" id="1.25.40.10">
    <property type="entry name" value="Tetratricopeptide repeat domain"/>
    <property type="match status" value="1"/>
</dbReference>
<dbReference type="EMBL" id="QNVY02000011">
    <property type="protein sequence ID" value="RYJ50569.1"/>
    <property type="molecule type" value="Genomic_DNA"/>
</dbReference>
<reference evidence="1 2" key="1">
    <citation type="submission" date="2019-01" db="EMBL/GenBank/DDBJ databases">
        <title>Flavobacterium sp. nov. isolated from arctic soil.</title>
        <authorList>
            <person name="Kim D.-U."/>
        </authorList>
    </citation>
    <scope>NUCLEOTIDE SEQUENCE [LARGE SCALE GENOMIC DNA]</scope>
    <source>
        <strain evidence="1 2">Kopri-42</strain>
    </source>
</reference>
<organism evidence="1 2">
    <name type="scientific">Flavobacterium petrolei</name>
    <dbReference type="NCBI Taxonomy" id="2259594"/>
    <lineage>
        <taxon>Bacteria</taxon>
        <taxon>Pseudomonadati</taxon>
        <taxon>Bacteroidota</taxon>
        <taxon>Flavobacteriia</taxon>
        <taxon>Flavobacteriales</taxon>
        <taxon>Flavobacteriaceae</taxon>
        <taxon>Flavobacterium</taxon>
    </lineage>
</organism>